<protein>
    <recommendedName>
        <fullName evidence="3">NADH-quinone oxidoreductase subunit C</fullName>
        <ecNumber evidence="3">7.1.1.-</ecNumber>
    </recommendedName>
    <alternativeName>
        <fullName evidence="3">NADH dehydrogenase I subunit C</fullName>
    </alternativeName>
    <alternativeName>
        <fullName evidence="3">NDH-1 subunit C</fullName>
    </alternativeName>
</protein>
<dbReference type="NCBIfam" id="TIGR01961">
    <property type="entry name" value="NuoC_fam"/>
    <property type="match status" value="1"/>
</dbReference>
<dbReference type="GO" id="GO:0050136">
    <property type="term" value="F:NADH dehydrogenase (quinone) (non-electrogenic) activity"/>
    <property type="evidence" value="ECO:0007669"/>
    <property type="project" value="UniProtKB-UniRule"/>
</dbReference>
<evidence type="ECO:0000256" key="3">
    <source>
        <dbReference type="HAMAP-Rule" id="MF_01357"/>
    </source>
</evidence>
<keyword evidence="8" id="KW-1185">Reference proteome</keyword>
<evidence type="ECO:0000256" key="5">
    <source>
        <dbReference type="RuleBase" id="RU003582"/>
    </source>
</evidence>
<gene>
    <name evidence="3" type="primary">nuoC</name>
    <name evidence="7" type="ORF">SAMN04488028_104121</name>
</gene>
<evidence type="ECO:0000259" key="6">
    <source>
        <dbReference type="Pfam" id="PF00329"/>
    </source>
</evidence>
<evidence type="ECO:0000256" key="2">
    <source>
        <dbReference type="ARBA" id="ARBA00022448"/>
    </source>
</evidence>
<keyword evidence="3 5" id="KW-0874">Quinone</keyword>
<dbReference type="RefSeq" id="WP_073122731.1">
    <property type="nucleotide sequence ID" value="NZ_FRAA01000004.1"/>
</dbReference>
<dbReference type="PANTHER" id="PTHR10884">
    <property type="entry name" value="NADH DEHYDROGENASE UBIQUINONE IRON-SULFUR PROTEIN 3"/>
    <property type="match status" value="1"/>
</dbReference>
<dbReference type="GO" id="GO:0005886">
    <property type="term" value="C:plasma membrane"/>
    <property type="evidence" value="ECO:0007669"/>
    <property type="project" value="UniProtKB-SubCell"/>
</dbReference>
<comment type="similarity">
    <text evidence="1 3 4">Belongs to the complex I 30 kDa subunit family.</text>
</comment>
<dbReference type="GO" id="GO:0008137">
    <property type="term" value="F:NADH dehydrogenase (ubiquinone) activity"/>
    <property type="evidence" value="ECO:0007669"/>
    <property type="project" value="InterPro"/>
</dbReference>
<keyword evidence="3 4" id="KW-0520">NAD</keyword>
<comment type="subunit">
    <text evidence="3">NDH-1 is composed of 14 different subunits. Subunits NuoB, C, D, E, F, and G constitute the peripheral sector of the complex.</text>
</comment>
<dbReference type="InterPro" id="IPR037232">
    <property type="entry name" value="NADH_quin_OxRdtase_su_C/D-like"/>
</dbReference>
<dbReference type="Gene3D" id="3.30.460.80">
    <property type="entry name" value="NADH:ubiquinone oxidoreductase, 30kDa subunit"/>
    <property type="match status" value="1"/>
</dbReference>
<keyword evidence="2 3" id="KW-0813">Transport</keyword>
<dbReference type="PANTHER" id="PTHR10884:SF14">
    <property type="entry name" value="NADH DEHYDROGENASE [UBIQUINONE] IRON-SULFUR PROTEIN 3, MITOCHONDRIAL"/>
    <property type="match status" value="1"/>
</dbReference>
<comment type="catalytic activity">
    <reaction evidence="3 5">
        <text>a quinone + NADH + 5 H(+)(in) = a quinol + NAD(+) + 4 H(+)(out)</text>
        <dbReference type="Rhea" id="RHEA:57888"/>
        <dbReference type="ChEBI" id="CHEBI:15378"/>
        <dbReference type="ChEBI" id="CHEBI:24646"/>
        <dbReference type="ChEBI" id="CHEBI:57540"/>
        <dbReference type="ChEBI" id="CHEBI:57945"/>
        <dbReference type="ChEBI" id="CHEBI:132124"/>
    </reaction>
</comment>
<dbReference type="InterPro" id="IPR001268">
    <property type="entry name" value="NADH_UbQ_OxRdtase_30kDa_su"/>
</dbReference>
<name>A0A1M6RCR1_REIAG</name>
<dbReference type="EC" id="7.1.1.-" evidence="3"/>
<keyword evidence="3 4" id="KW-1278">Translocase</keyword>
<evidence type="ECO:0000313" key="8">
    <source>
        <dbReference type="Proteomes" id="UP000184474"/>
    </source>
</evidence>
<dbReference type="SUPFAM" id="SSF143243">
    <property type="entry name" value="Nqo5-like"/>
    <property type="match status" value="1"/>
</dbReference>
<dbReference type="Proteomes" id="UP000184474">
    <property type="component" value="Unassembled WGS sequence"/>
</dbReference>
<dbReference type="EMBL" id="FRAA01000004">
    <property type="protein sequence ID" value="SHK30254.1"/>
    <property type="molecule type" value="Genomic_DNA"/>
</dbReference>
<dbReference type="PROSITE" id="PS00542">
    <property type="entry name" value="COMPLEX1_30K"/>
    <property type="match status" value="1"/>
</dbReference>
<evidence type="ECO:0000313" key="7">
    <source>
        <dbReference type="EMBL" id="SHK30254.1"/>
    </source>
</evidence>
<dbReference type="InterPro" id="IPR020396">
    <property type="entry name" value="NADH_UbQ_OxRdtase_CS"/>
</dbReference>
<dbReference type="STRING" id="156994.SAMN04488028_104121"/>
<evidence type="ECO:0000256" key="4">
    <source>
        <dbReference type="RuleBase" id="RU003456"/>
    </source>
</evidence>
<keyword evidence="3" id="KW-0472">Membrane</keyword>
<dbReference type="Pfam" id="PF00329">
    <property type="entry name" value="Complex1_30kDa"/>
    <property type="match status" value="1"/>
</dbReference>
<feature type="domain" description="NADH:ubiquinone oxidoreductase 30kDa subunit" evidence="6">
    <location>
        <begin position="33"/>
        <end position="150"/>
    </location>
</feature>
<evidence type="ECO:0000256" key="1">
    <source>
        <dbReference type="ARBA" id="ARBA00007569"/>
    </source>
</evidence>
<proteinExistence type="inferred from homology"/>
<accession>A0A1M6RCR1</accession>
<comment type="function">
    <text evidence="3">NDH-1 shuttles electrons from NADH, via FMN and iron-sulfur (Fe-S) centers, to quinones in the respiratory chain. The immediate electron acceptor for the enzyme in this species is believed to be a menaquinone. Couples the redox reaction to proton translocation (for every two electrons transferred, four hydrogen ions are translocated across the cytoplasmic membrane), and thus conserves the redox energy in a proton gradient.</text>
</comment>
<reference evidence="8" key="1">
    <citation type="submission" date="2016-11" db="EMBL/GenBank/DDBJ databases">
        <authorList>
            <person name="Varghese N."/>
            <person name="Submissions S."/>
        </authorList>
    </citation>
    <scope>NUCLEOTIDE SEQUENCE [LARGE SCALE GENOMIC DNA]</scope>
    <source>
        <strain evidence="8">DSM 26134</strain>
    </source>
</reference>
<dbReference type="GO" id="GO:0048038">
    <property type="term" value="F:quinone binding"/>
    <property type="evidence" value="ECO:0007669"/>
    <property type="project" value="UniProtKB-KW"/>
</dbReference>
<dbReference type="HAMAP" id="MF_01357">
    <property type="entry name" value="NDH1_NuoC"/>
    <property type="match status" value="1"/>
</dbReference>
<comment type="subcellular location">
    <subcellularLocation>
        <location evidence="3">Cell membrane</location>
        <topology evidence="3">Peripheral membrane protein</topology>
        <orientation evidence="3">Cytoplasmic side</orientation>
    </subcellularLocation>
</comment>
<organism evidence="7 8">
    <name type="scientific">Reichenbachiella agariperforans</name>
    <dbReference type="NCBI Taxonomy" id="156994"/>
    <lineage>
        <taxon>Bacteria</taxon>
        <taxon>Pseudomonadati</taxon>
        <taxon>Bacteroidota</taxon>
        <taxon>Cytophagia</taxon>
        <taxon>Cytophagales</taxon>
        <taxon>Reichenbachiellaceae</taxon>
        <taxon>Reichenbachiella</taxon>
    </lineage>
</organism>
<sequence>MEIAEFKTLVQDRIGEAVVIGVDENATPKALLIAPGYIKDVCLYLRDNDQSYFDMLSCLTAIDNGPEVNTMEVVYNLYSIPLEQSLMLKVTLDREKPEIDSMTELWKTADWHEREAYDLFGIQFVGHPDLRRILMPGDWQGHPMRKDYVEPEEYRGMKTIREEEDPS</sequence>
<dbReference type="InterPro" id="IPR010218">
    <property type="entry name" value="NADH_DH_suC"/>
</dbReference>
<keyword evidence="3" id="KW-1003">Cell membrane</keyword>
<dbReference type="AlphaFoldDB" id="A0A1M6RCR1"/>